<gene>
    <name evidence="1" type="ORF">ARMGADRAFT_750517</name>
</gene>
<proteinExistence type="predicted"/>
<sequence length="277" mass="30897">MYHPELRLGMMHSHCHRTNVDSPGSGCLARARYLAGAATLALNLSDFPFTRQRPPTALGHLQRHLVTLLRRSSHPQTSLSCSIEPASYGVCLGELASEEQLPLLSAQSRCKATYNASAFDMSSFPYSLWRHLSQHHRTLYPSRLNARTNKHVHQTILCATHFSICLLVNKLVTEPQHACLATPFDLHLSSMVPATLQRVVTPYRTLPSPSLTNASPLGRPSSPEEDLRARLLLPSSLATTYRVACCTWGTRPRLASIRTRKRSKVPSLLFNLSRRKS</sequence>
<evidence type="ECO:0000313" key="1">
    <source>
        <dbReference type="EMBL" id="PBK95849.1"/>
    </source>
</evidence>
<dbReference type="AlphaFoldDB" id="A0A2H3DKU8"/>
<dbReference type="EMBL" id="KZ293651">
    <property type="protein sequence ID" value="PBK95849.1"/>
    <property type="molecule type" value="Genomic_DNA"/>
</dbReference>
<dbReference type="InParanoid" id="A0A2H3DKU8"/>
<dbReference type="Proteomes" id="UP000217790">
    <property type="component" value="Unassembled WGS sequence"/>
</dbReference>
<protein>
    <submittedName>
        <fullName evidence="1">Uncharacterized protein</fullName>
    </submittedName>
</protein>
<name>A0A2H3DKU8_ARMGA</name>
<keyword evidence="2" id="KW-1185">Reference proteome</keyword>
<accession>A0A2H3DKU8</accession>
<organism evidence="1 2">
    <name type="scientific">Armillaria gallica</name>
    <name type="common">Bulbous honey fungus</name>
    <name type="synonym">Armillaria bulbosa</name>
    <dbReference type="NCBI Taxonomy" id="47427"/>
    <lineage>
        <taxon>Eukaryota</taxon>
        <taxon>Fungi</taxon>
        <taxon>Dikarya</taxon>
        <taxon>Basidiomycota</taxon>
        <taxon>Agaricomycotina</taxon>
        <taxon>Agaricomycetes</taxon>
        <taxon>Agaricomycetidae</taxon>
        <taxon>Agaricales</taxon>
        <taxon>Marasmiineae</taxon>
        <taxon>Physalacriaceae</taxon>
        <taxon>Armillaria</taxon>
    </lineage>
</organism>
<evidence type="ECO:0000313" key="2">
    <source>
        <dbReference type="Proteomes" id="UP000217790"/>
    </source>
</evidence>
<reference evidence="2" key="1">
    <citation type="journal article" date="2017" name="Nat. Ecol. Evol.">
        <title>Genome expansion and lineage-specific genetic innovations in the forest pathogenic fungi Armillaria.</title>
        <authorList>
            <person name="Sipos G."/>
            <person name="Prasanna A.N."/>
            <person name="Walter M.C."/>
            <person name="O'Connor E."/>
            <person name="Balint B."/>
            <person name="Krizsan K."/>
            <person name="Kiss B."/>
            <person name="Hess J."/>
            <person name="Varga T."/>
            <person name="Slot J."/>
            <person name="Riley R."/>
            <person name="Boka B."/>
            <person name="Rigling D."/>
            <person name="Barry K."/>
            <person name="Lee J."/>
            <person name="Mihaltcheva S."/>
            <person name="LaButti K."/>
            <person name="Lipzen A."/>
            <person name="Waldron R."/>
            <person name="Moloney N.M."/>
            <person name="Sperisen C."/>
            <person name="Kredics L."/>
            <person name="Vagvoelgyi C."/>
            <person name="Patrignani A."/>
            <person name="Fitzpatrick D."/>
            <person name="Nagy I."/>
            <person name="Doyle S."/>
            <person name="Anderson J.B."/>
            <person name="Grigoriev I.V."/>
            <person name="Gueldener U."/>
            <person name="Muensterkoetter M."/>
            <person name="Nagy L.G."/>
        </authorList>
    </citation>
    <scope>NUCLEOTIDE SEQUENCE [LARGE SCALE GENOMIC DNA]</scope>
    <source>
        <strain evidence="2">Ar21-2</strain>
    </source>
</reference>